<accession>A0ABW9ADZ7</accession>
<evidence type="ECO:0000313" key="10">
    <source>
        <dbReference type="Proteomes" id="UP001629246"/>
    </source>
</evidence>
<feature type="transmembrane region" description="Helical" evidence="7">
    <location>
        <begin position="156"/>
        <end position="176"/>
    </location>
</feature>
<feature type="transmembrane region" description="Helical" evidence="7">
    <location>
        <begin position="563"/>
        <end position="585"/>
    </location>
</feature>
<comment type="caution">
    <text evidence="9">The sequence shown here is derived from an EMBL/GenBank/DDBJ whole genome shotgun (WGS) entry which is preliminary data.</text>
</comment>
<keyword evidence="10" id="KW-1185">Reference proteome</keyword>
<keyword evidence="3 7" id="KW-0812">Transmembrane</keyword>
<feature type="transmembrane region" description="Helical" evidence="7">
    <location>
        <begin position="104"/>
        <end position="124"/>
    </location>
</feature>
<dbReference type="RefSeq" id="WP_408160075.1">
    <property type="nucleotide sequence ID" value="NZ_JAQQFM010000010.1"/>
</dbReference>
<feature type="domain" description="Integral membrane bound transporter" evidence="8">
    <location>
        <begin position="455"/>
        <end position="580"/>
    </location>
</feature>
<keyword evidence="5 7" id="KW-0472">Membrane</keyword>
<evidence type="ECO:0000256" key="3">
    <source>
        <dbReference type="ARBA" id="ARBA00022692"/>
    </source>
</evidence>
<reference evidence="9 10" key="1">
    <citation type="journal article" date="2024" name="Chem. Sci.">
        <title>Discovery of megapolipeptins by genome mining of a Burkholderiales bacteria collection.</title>
        <authorList>
            <person name="Paulo B.S."/>
            <person name="Recchia M.J.J."/>
            <person name="Lee S."/>
            <person name="Fergusson C.H."/>
            <person name="Romanowski S.B."/>
            <person name="Hernandez A."/>
            <person name="Krull N."/>
            <person name="Liu D.Y."/>
            <person name="Cavanagh H."/>
            <person name="Bos A."/>
            <person name="Gray C.A."/>
            <person name="Murphy B.T."/>
            <person name="Linington R.G."/>
            <person name="Eustaquio A.S."/>
        </authorList>
    </citation>
    <scope>NUCLEOTIDE SEQUENCE [LARGE SCALE GENOMIC DNA]</scope>
    <source>
        <strain evidence="9 10">RL21-008-BIB-A</strain>
    </source>
</reference>
<feature type="transmembrane region" description="Helical" evidence="7">
    <location>
        <begin position="80"/>
        <end position="97"/>
    </location>
</feature>
<evidence type="ECO:0000256" key="2">
    <source>
        <dbReference type="ARBA" id="ARBA00022475"/>
    </source>
</evidence>
<feature type="transmembrane region" description="Helical" evidence="7">
    <location>
        <begin position="497"/>
        <end position="523"/>
    </location>
</feature>
<evidence type="ECO:0000256" key="7">
    <source>
        <dbReference type="SAM" id="Phobius"/>
    </source>
</evidence>
<gene>
    <name evidence="9" type="ORF">PQR62_21475</name>
</gene>
<evidence type="ECO:0000256" key="5">
    <source>
        <dbReference type="ARBA" id="ARBA00023136"/>
    </source>
</evidence>
<comment type="similarity">
    <text evidence="6">Belongs to the YccS/YhfK family.</text>
</comment>
<feature type="transmembrane region" description="Helical" evidence="7">
    <location>
        <begin position="182"/>
        <end position="200"/>
    </location>
</feature>
<dbReference type="EMBL" id="JAQQFM010000010">
    <property type="protein sequence ID" value="MFL9926856.1"/>
    <property type="molecule type" value="Genomic_DNA"/>
</dbReference>
<evidence type="ECO:0000256" key="6">
    <source>
        <dbReference type="ARBA" id="ARBA00043993"/>
    </source>
</evidence>
<name>A0ABW9ADZ7_9BURK</name>
<dbReference type="Proteomes" id="UP001629246">
    <property type="component" value="Unassembled WGS sequence"/>
</dbReference>
<evidence type="ECO:0000256" key="4">
    <source>
        <dbReference type="ARBA" id="ARBA00022989"/>
    </source>
</evidence>
<organism evidence="9 10">
    <name type="scientific">Herbaspirillum lusitanum</name>
    <dbReference type="NCBI Taxonomy" id="213312"/>
    <lineage>
        <taxon>Bacteria</taxon>
        <taxon>Pseudomonadati</taxon>
        <taxon>Pseudomonadota</taxon>
        <taxon>Betaproteobacteria</taxon>
        <taxon>Burkholderiales</taxon>
        <taxon>Oxalobacteraceae</taxon>
        <taxon>Herbaspirillum</taxon>
    </lineage>
</organism>
<keyword evidence="2" id="KW-1003">Cell membrane</keyword>
<dbReference type="PANTHER" id="PTHR30509">
    <property type="entry name" value="P-HYDROXYBENZOIC ACID EFFLUX PUMP SUBUNIT-RELATED"/>
    <property type="match status" value="1"/>
</dbReference>
<comment type="subcellular location">
    <subcellularLocation>
        <location evidence="1">Cell membrane</location>
        <topology evidence="1">Multi-pass membrane protein</topology>
    </subcellularLocation>
</comment>
<feature type="transmembrane region" description="Helical" evidence="7">
    <location>
        <begin position="535"/>
        <end position="554"/>
    </location>
</feature>
<evidence type="ECO:0000259" key="8">
    <source>
        <dbReference type="Pfam" id="PF13515"/>
    </source>
</evidence>
<proteinExistence type="inferred from homology"/>
<dbReference type="PANTHER" id="PTHR30509:SF9">
    <property type="entry name" value="MULTIDRUG RESISTANCE PROTEIN MDTO"/>
    <property type="match status" value="1"/>
</dbReference>
<dbReference type="Pfam" id="PF13515">
    <property type="entry name" value="FUSC_2"/>
    <property type="match status" value="1"/>
</dbReference>
<evidence type="ECO:0000256" key="1">
    <source>
        <dbReference type="ARBA" id="ARBA00004651"/>
    </source>
</evidence>
<protein>
    <submittedName>
        <fullName evidence="9">FUSC family protein</fullName>
    </submittedName>
</protein>
<evidence type="ECO:0000313" key="9">
    <source>
        <dbReference type="EMBL" id="MFL9926856.1"/>
    </source>
</evidence>
<sequence>MPHSLRSLSSTILPRLCPASRRLLQSLSALQQPARQALLRIYRRWDARFPLRNANLSEGLRAACCASSMLLLGEWLNMPLFSWAAIGAFLTCLADSAGSNRARLMSMGGFTLASTAGGMFAATVAGWGMAPGLLAIMCCAGVAGFSRIYGASTGLVLMLAAGVSAIMADSPVVLMPLAHSHVLIYFAGCVWATVLGLTVWRIHPFAPARNAVARVYGALAGLADIAAGHTDHEHQGPQRNLRAHLLRDPPAELAELSAQSRKHVRADIAAANQCVAAVSGHRAESLQLYEHLLVKLARAGALLDCITVLADLRLSPYENAASRRRTGRVLEAIARLLRGVQRELQREGSQARAGRAAADARVMQRLRQLMGRMHLTHGHLLHSLPEPAASAGFNAVPAAGRIAHSNAKPERTHHHGLHLAWRRLKALAQTAALHCSPASAELQHGLRCAAAAGATYLVVHLLRLPFGYWATMATMLVMQPSIADSWSRSMERAIGSVVGGALAVLLCLLIHSPLAFAILVFPLTVLTMALRPVSYGLYATFLTPVFVLVADVAVDPHNQLSNALLRGGNNVIGVLIAILASYLFWPRRQDVNLHGQLSRMILVNLAYLRAALDPQAQAQREGVEPARLMHAQRREACLSNIETGLLLQRMMREKQSGAHQLSESRIRSARTALALSRRLAGAATHIWLSGHGEEQFPALVAWLEQMSGLFERRSGAVSAYSALLAQRPLPSALAQADAVDTVCLLAAAVYPALAESAEGR</sequence>
<keyword evidence="4 7" id="KW-1133">Transmembrane helix</keyword>
<dbReference type="InterPro" id="IPR049453">
    <property type="entry name" value="Memb_transporter_dom"/>
</dbReference>